<reference evidence="2" key="1">
    <citation type="submission" date="2016-05" db="EMBL/GenBank/DDBJ databases">
        <title>Comparative genomics of biotechnologically important yeasts.</title>
        <authorList>
            <consortium name="DOE Joint Genome Institute"/>
            <person name="Riley R."/>
            <person name="Haridas S."/>
            <person name="Wolfe K.H."/>
            <person name="Lopes M.R."/>
            <person name="Hittinger C.T."/>
            <person name="Goker M."/>
            <person name="Salamov A."/>
            <person name="Wisecaver J."/>
            <person name="Long T.M."/>
            <person name="Aerts A.L."/>
            <person name="Barry K."/>
            <person name="Choi C."/>
            <person name="Clum A."/>
            <person name="Coughlan A.Y."/>
            <person name="Deshpande S."/>
            <person name="Douglass A.P."/>
            <person name="Hanson S.J."/>
            <person name="Klenk H.-P."/>
            <person name="Labutti K."/>
            <person name="Lapidus A."/>
            <person name="Lindquist E."/>
            <person name="Lipzen A."/>
            <person name="Meier-Kolthoff J.P."/>
            <person name="Ohm R.A."/>
            <person name="Otillar R.P."/>
            <person name="Pangilinan J."/>
            <person name="Peng Y."/>
            <person name="Rokas A."/>
            <person name="Rosa C.A."/>
            <person name="Scheuner C."/>
            <person name="Sibirny A.A."/>
            <person name="Slot J.C."/>
            <person name="Stielow J.B."/>
            <person name="Sun H."/>
            <person name="Kurtzman C.P."/>
            <person name="Blackwell M."/>
            <person name="Grigoriev I.V."/>
            <person name="Jeffries T.W."/>
        </authorList>
    </citation>
    <scope>NUCLEOTIDE SEQUENCE [LARGE SCALE GENOMIC DNA]</scope>
    <source>
        <strain evidence="2">NRRL Y-12698</strain>
    </source>
</reference>
<evidence type="ECO:0000313" key="1">
    <source>
        <dbReference type="EMBL" id="ODQ82662.1"/>
    </source>
</evidence>
<dbReference type="AlphaFoldDB" id="A0A1E3R006"/>
<proteinExistence type="predicted"/>
<sequence>MMPKQECSLSGGTCLSHPWFRTMKERSVTSALSTTRKTRVNIIRSLRGHTEWWLRQTHGLTAVAGWHLDGHEGPWQLYGEQENGTIAYYFLGDTETVFIGLV</sequence>
<protein>
    <submittedName>
        <fullName evidence="1">Uncharacterized protein</fullName>
    </submittedName>
</protein>
<dbReference type="GeneID" id="30150486"/>
<gene>
    <name evidence="1" type="ORF">BABINDRAFT_74861</name>
</gene>
<organism evidence="1 2">
    <name type="scientific">Babjeviella inositovora NRRL Y-12698</name>
    <dbReference type="NCBI Taxonomy" id="984486"/>
    <lineage>
        <taxon>Eukaryota</taxon>
        <taxon>Fungi</taxon>
        <taxon>Dikarya</taxon>
        <taxon>Ascomycota</taxon>
        <taxon>Saccharomycotina</taxon>
        <taxon>Pichiomycetes</taxon>
        <taxon>Serinales incertae sedis</taxon>
        <taxon>Babjeviella</taxon>
    </lineage>
</organism>
<dbReference type="Proteomes" id="UP000094336">
    <property type="component" value="Unassembled WGS sequence"/>
</dbReference>
<dbReference type="EMBL" id="KV454426">
    <property type="protein sequence ID" value="ODQ82662.1"/>
    <property type="molecule type" value="Genomic_DNA"/>
</dbReference>
<accession>A0A1E3R006</accession>
<evidence type="ECO:0000313" key="2">
    <source>
        <dbReference type="Proteomes" id="UP000094336"/>
    </source>
</evidence>
<name>A0A1E3R006_9ASCO</name>
<dbReference type="OrthoDB" id="4006634at2759"/>
<keyword evidence="2" id="KW-1185">Reference proteome</keyword>
<dbReference type="RefSeq" id="XP_018987990.1">
    <property type="nucleotide sequence ID" value="XM_019132633.1"/>
</dbReference>